<protein>
    <submittedName>
        <fullName evidence="1">Uncharacterized protein</fullName>
    </submittedName>
</protein>
<organism evidence="1 2">
    <name type="scientific">Xenorhabdus koppenhoeferi</name>
    <dbReference type="NCBI Taxonomy" id="351659"/>
    <lineage>
        <taxon>Bacteria</taxon>
        <taxon>Pseudomonadati</taxon>
        <taxon>Pseudomonadota</taxon>
        <taxon>Gammaproteobacteria</taxon>
        <taxon>Enterobacterales</taxon>
        <taxon>Morganellaceae</taxon>
        <taxon>Xenorhabdus</taxon>
    </lineage>
</organism>
<keyword evidence="2" id="KW-1185">Reference proteome</keyword>
<evidence type="ECO:0000313" key="1">
    <source>
        <dbReference type="EMBL" id="SFU94686.1"/>
    </source>
</evidence>
<feature type="non-terminal residue" evidence="1">
    <location>
        <position position="1"/>
    </location>
</feature>
<sequence>ASAHTDCLIKLLKSGGNRQVLPGCEAAYLTLPSVNVKPYFSGLSILSSRQVCVFVVTTGAHYREFFGADNSFFSILFRSRFFIQYAETAIKKAIFKVSHHAIFAKIH</sequence>
<dbReference type="Proteomes" id="UP000242496">
    <property type="component" value="Unassembled WGS sequence"/>
</dbReference>
<evidence type="ECO:0000313" key="2">
    <source>
        <dbReference type="Proteomes" id="UP000242496"/>
    </source>
</evidence>
<gene>
    <name evidence="1" type="ORF">SAMN05421784_1531</name>
</gene>
<dbReference type="EMBL" id="FPBJ01000053">
    <property type="protein sequence ID" value="SFU94686.1"/>
    <property type="molecule type" value="Genomic_DNA"/>
</dbReference>
<name>A0A1I7KB76_9GAMM</name>
<reference evidence="2" key="1">
    <citation type="submission" date="2016-10" db="EMBL/GenBank/DDBJ databases">
        <authorList>
            <person name="Varghese N."/>
            <person name="Submissions S."/>
        </authorList>
    </citation>
    <scope>NUCLEOTIDE SEQUENCE [LARGE SCALE GENOMIC DNA]</scope>
    <source>
        <strain evidence="2">DSM 18168</strain>
    </source>
</reference>
<accession>A0A1I7KB76</accession>
<dbReference type="RefSeq" id="WP_218153285.1">
    <property type="nucleotide sequence ID" value="NZ_CAWRBG010000022.1"/>
</dbReference>
<proteinExistence type="predicted"/>
<dbReference type="AlphaFoldDB" id="A0A1I7KB76"/>